<evidence type="ECO:0000313" key="2">
    <source>
        <dbReference type="EMBL" id="RZS63623.1"/>
    </source>
</evidence>
<evidence type="ECO:0000313" key="3">
    <source>
        <dbReference type="Proteomes" id="UP000293289"/>
    </source>
</evidence>
<feature type="transmembrane region" description="Helical" evidence="1">
    <location>
        <begin position="115"/>
        <end position="132"/>
    </location>
</feature>
<dbReference type="AlphaFoldDB" id="A0A4Q7M8X2"/>
<reference evidence="2 3" key="1">
    <citation type="submission" date="2019-02" db="EMBL/GenBank/DDBJ databases">
        <title>Genomic Encyclopedia of Type Strains, Phase IV (KMG-IV): sequencing the most valuable type-strain genomes for metagenomic binning, comparative biology and taxonomic classification.</title>
        <authorList>
            <person name="Goeker M."/>
        </authorList>
    </citation>
    <scope>NUCLEOTIDE SEQUENCE [LARGE SCALE GENOMIC DNA]</scope>
    <source>
        <strain evidence="2 3">DSM 43045</strain>
    </source>
</reference>
<name>A0A4Q7M8X2_9MICO</name>
<dbReference type="EMBL" id="SGWY01000004">
    <property type="protein sequence ID" value="RZS63623.1"/>
    <property type="molecule type" value="Genomic_DNA"/>
</dbReference>
<proteinExistence type="predicted"/>
<gene>
    <name evidence="2" type="ORF">EV187_3532</name>
</gene>
<keyword evidence="1" id="KW-1133">Transmembrane helix</keyword>
<keyword evidence="1" id="KW-0472">Membrane</keyword>
<feature type="transmembrane region" description="Helical" evidence="1">
    <location>
        <begin position="84"/>
        <end position="103"/>
    </location>
</feature>
<keyword evidence="1" id="KW-0812">Transmembrane</keyword>
<comment type="caution">
    <text evidence="2">The sequence shown here is derived from an EMBL/GenBank/DDBJ whole genome shotgun (WGS) entry which is preliminary data.</text>
</comment>
<protein>
    <submittedName>
        <fullName evidence="2">Uncharacterized protein</fullName>
    </submittedName>
</protein>
<evidence type="ECO:0000256" key="1">
    <source>
        <dbReference type="SAM" id="Phobius"/>
    </source>
</evidence>
<dbReference type="Proteomes" id="UP000293289">
    <property type="component" value="Unassembled WGS sequence"/>
</dbReference>
<dbReference type="RefSeq" id="WP_207221883.1">
    <property type="nucleotide sequence ID" value="NZ_SGWY01000004.1"/>
</dbReference>
<accession>A0A4Q7M8X2</accession>
<feature type="transmembrane region" description="Helical" evidence="1">
    <location>
        <begin position="12"/>
        <end position="34"/>
    </location>
</feature>
<organism evidence="2 3">
    <name type="scientific">Agromyces ramosus</name>
    <dbReference type="NCBI Taxonomy" id="33879"/>
    <lineage>
        <taxon>Bacteria</taxon>
        <taxon>Bacillati</taxon>
        <taxon>Actinomycetota</taxon>
        <taxon>Actinomycetes</taxon>
        <taxon>Micrococcales</taxon>
        <taxon>Microbacteriaceae</taxon>
        <taxon>Agromyces</taxon>
    </lineage>
</organism>
<keyword evidence="3" id="KW-1185">Reference proteome</keyword>
<sequence>MIEHRGIRLTLLLVQAFVAVTALAGGAALMIGALSEGFSSSWTPPSEFLAGSPFSSYLVPGLLLAVVIGGGHALAFAELERHRPWALFGGAAAGFALLIWIFVQMAVIPFSVLQAVYFAVGLLEIGLVLLLLDVHHRLGPRRHSPAARVGEAAGRRT</sequence>
<feature type="transmembrane region" description="Helical" evidence="1">
    <location>
        <begin position="54"/>
        <end position="77"/>
    </location>
</feature>